<feature type="region of interest" description="Disordered" evidence="3">
    <location>
        <begin position="1"/>
        <end position="32"/>
    </location>
</feature>
<proteinExistence type="predicted"/>
<dbReference type="PANTHER" id="PTHR18870:SF9">
    <property type="entry name" value="PROTEIN TAG-278-RELATED"/>
    <property type="match status" value="1"/>
</dbReference>
<evidence type="ECO:0000313" key="5">
    <source>
        <dbReference type="Proteomes" id="UP000000702"/>
    </source>
</evidence>
<dbReference type="PANTHER" id="PTHR18870">
    <property type="entry name" value="PROTEIN TAG-278-RELATED"/>
    <property type="match status" value="1"/>
</dbReference>
<feature type="region of interest" description="Disordered" evidence="3">
    <location>
        <begin position="224"/>
        <end position="260"/>
    </location>
</feature>
<evidence type="ECO:0000256" key="3">
    <source>
        <dbReference type="SAM" id="MobiDB-lite"/>
    </source>
</evidence>
<sequence>MLAEQMSARDDLEKKLKDAQSQMEADKGSHALELERLEAQRREIEKKSAAELASWKEKFEREALKAEGLLKERDMLNSRVNESTCSIGSYREMEAQLRRKLEELENKLGESENRCQSLNDMLDEKVAEIERKHSALTDMTNQRNLLETKCNDITQERDASLTRCRQMEEHMATLEGRLRSLEAQLQDAEKGKKDEVSQRNQLEAQLQRRCAELQQQMQELEKKYQDDVSRLRSEHERELSESKLSAASLAKASQDQSLREKEEMVKLHQMEKQRMEEDYAKEITRLKREHEAELHGLRDSLSRAGHFGEKMQESEKKLQERVTALEGELEVAWKRLRETDLCLKDVTEKREEEILRYTQRLKEVEDSSQKNVRETREMYERKISILKENVDDLRRRMEAQLAEAVQQWEKKLQAERTEAEQELLNRLEVCHFAHGKQVELLDAMHGEQMQYSFQHGMMCFDQIASFCGNVIKLAVEDAGHSLSDRETFQRLLKDATARCRQREEEVQRLKEQLDGLRGDAKEQCNALLEDIRSQKELIAKLTKENESLEAAGVKLTDDLRRLRDDLAEKEQNLLSSQNSMEELRETLEKVKEKALRERNDSLNAARRAHEKEMATKIGELTAASRVEREDLQRRANEALASLQLKYNNTQEDLRSAKVQVDALTNDFRRCSEDLSRERQNLAAAQSKFSETLESTLRDHAEQMHHLQVKADVSLNELGAQHKMFIDDLLMQQKEERVLHNKTVKELQEAFDDLRHRYEYRESRPEDVEMINRLMQEARKKEQELKKALDDMKMYKLELVNRENNYNKVFGRRPIVAPGAAAGKPH</sequence>
<dbReference type="EMBL" id="CAEQ01001719">
    <property type="protein sequence ID" value="CCD14957.1"/>
    <property type="molecule type" value="Genomic_DNA"/>
</dbReference>
<gene>
    <name evidence="4" type="ORF">TCIL3000_0_55250</name>
</gene>
<keyword evidence="1 2" id="KW-0175">Coiled coil</keyword>
<feature type="compositionally biased region" description="Low complexity" evidence="3">
    <location>
        <begin position="242"/>
        <end position="256"/>
    </location>
</feature>
<dbReference type="AlphaFoldDB" id="F9WCG4"/>
<evidence type="ECO:0000256" key="1">
    <source>
        <dbReference type="ARBA" id="ARBA00023054"/>
    </source>
</evidence>
<reference evidence="4 5" key="2">
    <citation type="journal article" date="2012" name="Proc. Natl. Acad. Sci. U.S.A.">
        <title>Antigenic diversity is generated by distinct evolutionary mechanisms in African trypanosome species.</title>
        <authorList>
            <person name="Jackson A.P."/>
            <person name="Berry A."/>
            <person name="Aslett M."/>
            <person name="Allison H.C."/>
            <person name="Burton P."/>
            <person name="Vavrova-Anderson J."/>
            <person name="Brown R."/>
            <person name="Browne H."/>
            <person name="Corton N."/>
            <person name="Hauser H."/>
            <person name="Gamble J."/>
            <person name="Gilderthorp R."/>
            <person name="Marcello L."/>
            <person name="McQuillan J."/>
            <person name="Otto T.D."/>
            <person name="Quail M.A."/>
            <person name="Sanders M.J."/>
            <person name="van Tonder A."/>
            <person name="Ginger M.L."/>
            <person name="Field M.C."/>
            <person name="Barry J.D."/>
            <person name="Hertz-Fowler C."/>
            <person name="Berriman M."/>
        </authorList>
    </citation>
    <scope>NUCLEOTIDE SEQUENCE [LARGE SCALE GENOMIC DNA]</scope>
    <source>
        <strain evidence="4 5">IL3000</strain>
    </source>
</reference>
<organism evidence="4 5">
    <name type="scientific">Trypanosoma congolense (strain IL3000)</name>
    <dbReference type="NCBI Taxonomy" id="1068625"/>
    <lineage>
        <taxon>Eukaryota</taxon>
        <taxon>Discoba</taxon>
        <taxon>Euglenozoa</taxon>
        <taxon>Kinetoplastea</taxon>
        <taxon>Metakinetoplastina</taxon>
        <taxon>Trypanosomatida</taxon>
        <taxon>Trypanosomatidae</taxon>
        <taxon>Trypanosoma</taxon>
        <taxon>Nannomonas</taxon>
    </lineage>
</organism>
<feature type="coiled-coil region" evidence="2">
    <location>
        <begin position="485"/>
        <end position="666"/>
    </location>
</feature>
<dbReference type="Gene3D" id="1.10.287.1490">
    <property type="match status" value="1"/>
</dbReference>
<dbReference type="VEuPathDB" id="TriTrypDB:TcIL3000_0_55250"/>
<accession>F9WCG4</accession>
<dbReference type="OMA" id="MCKKVAQ"/>
<dbReference type="Gene3D" id="1.20.5.1160">
    <property type="entry name" value="Vasodilator-stimulated phosphoprotein"/>
    <property type="match status" value="1"/>
</dbReference>
<dbReference type="SUPFAM" id="SSF57997">
    <property type="entry name" value="Tropomyosin"/>
    <property type="match status" value="1"/>
</dbReference>
<protein>
    <submittedName>
        <fullName evidence="4">WGS project CAEQ00000000 data, annotated contig 2229</fullName>
    </submittedName>
</protein>
<feature type="compositionally biased region" description="Basic and acidic residues" evidence="3">
    <location>
        <begin position="224"/>
        <end position="241"/>
    </location>
</feature>
<feature type="compositionally biased region" description="Basic and acidic residues" evidence="3">
    <location>
        <begin position="7"/>
        <end position="32"/>
    </location>
</feature>
<evidence type="ECO:0000313" key="4">
    <source>
        <dbReference type="EMBL" id="CCD14957.1"/>
    </source>
</evidence>
<keyword evidence="5" id="KW-1185">Reference proteome</keyword>
<name>F9WCG4_TRYCI</name>
<dbReference type="Proteomes" id="UP000000702">
    <property type="component" value="Unassembled WGS sequence"/>
</dbReference>
<comment type="caution">
    <text evidence="4">The sequence shown here is derived from an EMBL/GenBank/DDBJ whole genome shotgun (WGS) entry which is preliminary data.</text>
</comment>
<evidence type="ECO:0000256" key="2">
    <source>
        <dbReference type="SAM" id="Coils"/>
    </source>
</evidence>
<reference evidence="5" key="1">
    <citation type="submission" date="2011-07" db="EMBL/GenBank/DDBJ databases">
        <title>Divergent evolution of antigenic variation in African trypanosomes.</title>
        <authorList>
            <person name="Jackson A.P."/>
            <person name="Berry A."/>
            <person name="Allison H.C."/>
            <person name="Burton P."/>
            <person name="Anderson J."/>
            <person name="Aslett M."/>
            <person name="Brown R."/>
            <person name="Corton N."/>
            <person name="Harris D."/>
            <person name="Hauser H."/>
            <person name="Gamble J."/>
            <person name="Gilderthorp R."/>
            <person name="McQuillan J."/>
            <person name="Quail M.A."/>
            <person name="Sanders M."/>
            <person name="Van Tonder A."/>
            <person name="Ginger M.L."/>
            <person name="Donelson J.E."/>
            <person name="Field M.C."/>
            <person name="Barry J.D."/>
            <person name="Berriman M."/>
            <person name="Hertz-Fowler C."/>
        </authorList>
    </citation>
    <scope>NUCLEOTIDE SEQUENCE [LARGE SCALE GENOMIC DNA]</scope>
    <source>
        <strain evidence="5">IL3000</strain>
    </source>
</reference>
<feature type="coiled-coil region" evidence="2">
    <location>
        <begin position="729"/>
        <end position="804"/>
    </location>
</feature>